<accession>A0AAN6ZA32</accession>
<feature type="region of interest" description="Disordered" evidence="1">
    <location>
        <begin position="127"/>
        <end position="149"/>
    </location>
</feature>
<protein>
    <submittedName>
        <fullName evidence="2">Uncharacterized protein</fullName>
    </submittedName>
</protein>
<evidence type="ECO:0000313" key="2">
    <source>
        <dbReference type="EMBL" id="KAK4130431.1"/>
    </source>
</evidence>
<proteinExistence type="predicted"/>
<dbReference type="EMBL" id="MU853436">
    <property type="protein sequence ID" value="KAK4130431.1"/>
    <property type="molecule type" value="Genomic_DNA"/>
</dbReference>
<reference evidence="2" key="1">
    <citation type="journal article" date="2023" name="Mol. Phylogenet. Evol.">
        <title>Genome-scale phylogeny and comparative genomics of the fungal order Sordariales.</title>
        <authorList>
            <person name="Hensen N."/>
            <person name="Bonometti L."/>
            <person name="Westerberg I."/>
            <person name="Brannstrom I.O."/>
            <person name="Guillou S."/>
            <person name="Cros-Aarteil S."/>
            <person name="Calhoun S."/>
            <person name="Haridas S."/>
            <person name="Kuo A."/>
            <person name="Mondo S."/>
            <person name="Pangilinan J."/>
            <person name="Riley R."/>
            <person name="LaButti K."/>
            <person name="Andreopoulos B."/>
            <person name="Lipzen A."/>
            <person name="Chen C."/>
            <person name="Yan M."/>
            <person name="Daum C."/>
            <person name="Ng V."/>
            <person name="Clum A."/>
            <person name="Steindorff A."/>
            <person name="Ohm R.A."/>
            <person name="Martin F."/>
            <person name="Silar P."/>
            <person name="Natvig D.O."/>
            <person name="Lalanne C."/>
            <person name="Gautier V."/>
            <person name="Ament-Velasquez S.L."/>
            <person name="Kruys A."/>
            <person name="Hutchinson M.I."/>
            <person name="Powell A.J."/>
            <person name="Barry K."/>
            <person name="Miller A.N."/>
            <person name="Grigoriev I.V."/>
            <person name="Debuchy R."/>
            <person name="Gladieux P."/>
            <person name="Hiltunen Thoren M."/>
            <person name="Johannesson H."/>
        </authorList>
    </citation>
    <scope>NUCLEOTIDE SEQUENCE</scope>
    <source>
        <strain evidence="2">CBS 123565</strain>
    </source>
</reference>
<name>A0AAN6ZA32_9PEZI</name>
<dbReference type="Proteomes" id="UP001304895">
    <property type="component" value="Unassembled WGS sequence"/>
</dbReference>
<reference evidence="2" key="2">
    <citation type="submission" date="2023-05" db="EMBL/GenBank/DDBJ databases">
        <authorList>
            <consortium name="Lawrence Berkeley National Laboratory"/>
            <person name="Steindorff A."/>
            <person name="Hensen N."/>
            <person name="Bonometti L."/>
            <person name="Westerberg I."/>
            <person name="Brannstrom I.O."/>
            <person name="Guillou S."/>
            <person name="Cros-Aarteil S."/>
            <person name="Calhoun S."/>
            <person name="Haridas S."/>
            <person name="Kuo A."/>
            <person name="Mondo S."/>
            <person name="Pangilinan J."/>
            <person name="Riley R."/>
            <person name="Labutti K."/>
            <person name="Andreopoulos B."/>
            <person name="Lipzen A."/>
            <person name="Chen C."/>
            <person name="Yanf M."/>
            <person name="Daum C."/>
            <person name="Ng V."/>
            <person name="Clum A."/>
            <person name="Ohm R."/>
            <person name="Martin F."/>
            <person name="Silar P."/>
            <person name="Natvig D."/>
            <person name="Lalanne C."/>
            <person name="Gautier V."/>
            <person name="Ament-Velasquez S.L."/>
            <person name="Kruys A."/>
            <person name="Hutchinson M.I."/>
            <person name="Powell A.J."/>
            <person name="Barry K."/>
            <person name="Miller A.N."/>
            <person name="Grigoriev I.V."/>
            <person name="Debuchy R."/>
            <person name="Gladieux P."/>
            <person name="Thoren M.H."/>
            <person name="Johannesson H."/>
        </authorList>
    </citation>
    <scope>NUCLEOTIDE SEQUENCE</scope>
    <source>
        <strain evidence="2">CBS 123565</strain>
    </source>
</reference>
<feature type="region of interest" description="Disordered" evidence="1">
    <location>
        <begin position="34"/>
        <end position="79"/>
    </location>
</feature>
<organism evidence="2 3">
    <name type="scientific">Trichocladium antarcticum</name>
    <dbReference type="NCBI Taxonomy" id="1450529"/>
    <lineage>
        <taxon>Eukaryota</taxon>
        <taxon>Fungi</taxon>
        <taxon>Dikarya</taxon>
        <taxon>Ascomycota</taxon>
        <taxon>Pezizomycotina</taxon>
        <taxon>Sordariomycetes</taxon>
        <taxon>Sordariomycetidae</taxon>
        <taxon>Sordariales</taxon>
        <taxon>Chaetomiaceae</taxon>
        <taxon>Trichocladium</taxon>
    </lineage>
</organism>
<keyword evidence="3" id="KW-1185">Reference proteome</keyword>
<feature type="compositionally biased region" description="Basic residues" evidence="1">
    <location>
        <begin position="34"/>
        <end position="61"/>
    </location>
</feature>
<comment type="caution">
    <text evidence="2">The sequence shown here is derived from an EMBL/GenBank/DDBJ whole genome shotgun (WGS) entry which is preliminary data.</text>
</comment>
<sequence>MSITRGGNTPTLACWPKCPLIRFYNLFDKIRTRRNALRPTRPPRQRRCPTRTRTRKTSHKTRPVEQVPDKVPKLSPVNGKPGFLPLGMVRHEMPLIFPSRPSDQASPQPQPQSVDSLIVNNHRRGLHTRSLTTPSHPVYDGLRSSPPQNLALAHNLKPYTGVSSHPQLQHKPAEQPSTYHYPVLEEAHLAIRASAQLITHHPRNPPKNPGPPAANNNNNPPPPFSSRSFPLHPQQQQPAPAPGPKHYTRPQNTLLLARLPAHLPDGVPALGPADLLAHLLLLRPDLRHGLSQHAPGAAAAINAIDWAGVEETWPAAAGSAEREAVERWTGVE</sequence>
<evidence type="ECO:0000256" key="1">
    <source>
        <dbReference type="SAM" id="MobiDB-lite"/>
    </source>
</evidence>
<evidence type="ECO:0000313" key="3">
    <source>
        <dbReference type="Proteomes" id="UP001304895"/>
    </source>
</evidence>
<gene>
    <name evidence="2" type="ORF">BT67DRAFT_458718</name>
</gene>
<feature type="region of interest" description="Disordered" evidence="1">
    <location>
        <begin position="200"/>
        <end position="249"/>
    </location>
</feature>
<dbReference type="AlphaFoldDB" id="A0AAN6ZA32"/>